<keyword evidence="1" id="KW-1133">Transmembrane helix</keyword>
<keyword evidence="3" id="KW-1185">Reference proteome</keyword>
<keyword evidence="1" id="KW-0472">Membrane</keyword>
<reference evidence="2 3" key="1">
    <citation type="submission" date="2011-08" db="EMBL/GenBank/DDBJ databases">
        <title>The Genome Sequence of Oribacterium sp. ACB7.</title>
        <authorList>
            <consortium name="The Broad Institute Genome Sequencing Platform"/>
            <person name="Earl A."/>
            <person name="Ward D."/>
            <person name="Feldgarden M."/>
            <person name="Gevers D."/>
            <person name="Sizova M."/>
            <person name="Hazen A."/>
            <person name="Epstein S."/>
            <person name="Young S.K."/>
            <person name="Zeng Q."/>
            <person name="Gargeya S."/>
            <person name="Fitzgerald M."/>
            <person name="Haas B."/>
            <person name="Abouelleil A."/>
            <person name="Alvarado L."/>
            <person name="Arachchi H.M."/>
            <person name="Berlin A."/>
            <person name="Brown A."/>
            <person name="Chapman S.B."/>
            <person name="Chen Z."/>
            <person name="Dunbar C."/>
            <person name="Freedman E."/>
            <person name="Gearin G."/>
            <person name="Gellesch M."/>
            <person name="Goldberg J."/>
            <person name="Griggs A."/>
            <person name="Gujja S."/>
            <person name="Heiman D."/>
            <person name="Howarth C."/>
            <person name="Larson L."/>
            <person name="Lui A."/>
            <person name="MacDonald P.J.P."/>
            <person name="Montmayeur A."/>
            <person name="Murphy C."/>
            <person name="Neiman D."/>
            <person name="Pearson M."/>
            <person name="Priest M."/>
            <person name="Roberts A."/>
            <person name="Saif S."/>
            <person name="Shea T."/>
            <person name="Shenoy N."/>
            <person name="Sisk P."/>
            <person name="Stolte C."/>
            <person name="Sykes S."/>
            <person name="Wortman J."/>
            <person name="Nusbaum C."/>
            <person name="Birren B."/>
        </authorList>
    </citation>
    <scope>NUCLEOTIDE SEQUENCE [LARGE SCALE GENOMIC DNA]</scope>
    <source>
        <strain evidence="2 3">ACB7</strain>
    </source>
</reference>
<evidence type="ECO:0000313" key="2">
    <source>
        <dbReference type="EMBL" id="EHL09404.1"/>
    </source>
</evidence>
<sequence length="707" mass="81835">MSKKHFQTINRIWERKKIGLRLHAEANPGEGVFLVRLEDSGEKSFDFVRRAIRYSLEYSLKRKERKILLKESRETLSEDSGFQALSSFQIYFTPALEEEEEEEDSVSEIYSDTEIPKRGESAPSGNAEELFYKAIEELEQLLFHLDWSAEKIEVYRLWQSGTHKPQDKIEIKGECFSCNALVNISSYGRGAEKVRLRLPKEDFALGFMSSYAGDGAGGIGEMIFLTNRLIEQLFGEKWDKERLGYAPVIVYEYAREDYAIGLPLADKLDGIFLSSLLAEAKKDEAKSYDYMVFNRYTDSRLHLDFTKADYGDKGRVKERKVMLPRYYKRLLGYLDFPLKMIREEEFLSLREKLHPKEREAFDACYQAIPGELFYRIRDSYEGEQFEVSNFVEDLLHPGKKDSSIIRRIIHAILQKDTEEKEAYPKLFGGHSIEEEFDPYLQKGSKEEESFFGLKMKKSLIPRITEKTPDMEERLKKIRLPLEEVLEFALRQGIAFPERKAEEETHEILKNKIYAGFAEGRLDVFDRVDLLKTLRCPDAEKEDRRSLKTAAGLQFDSLLNFAIGKADYLLKAEWSSETDDRNNVARLNSNMMNLLGVSENDKIVIHFGKKQAVLRVLDKDTLSDYQIGIPAPTRKSLGMNSINDIVTVHRDMMHIFLRHSEEQTIAFLGTFLAVFQVISNLWLGTLLCIILVPAILYLVLNEERIKVK</sequence>
<dbReference type="AlphaFoldDB" id="G9WX71"/>
<name>G9WX71_9FIRM</name>
<dbReference type="PATRIC" id="fig|796944.3.peg.2199"/>
<keyword evidence="1" id="KW-0812">Transmembrane</keyword>
<dbReference type="HOGENOM" id="CLU_390211_0_0_9"/>
<protein>
    <submittedName>
        <fullName evidence="2">Uncharacterized protein</fullName>
    </submittedName>
</protein>
<comment type="caution">
    <text evidence="2">The sequence shown here is derived from an EMBL/GenBank/DDBJ whole genome shotgun (WGS) entry which is preliminary data.</text>
</comment>
<organism evidence="2 3">
    <name type="scientific">Oribacterium asaccharolyticum ACB7</name>
    <dbReference type="NCBI Taxonomy" id="796944"/>
    <lineage>
        <taxon>Bacteria</taxon>
        <taxon>Bacillati</taxon>
        <taxon>Bacillota</taxon>
        <taxon>Clostridia</taxon>
        <taxon>Lachnospirales</taxon>
        <taxon>Lachnospiraceae</taxon>
        <taxon>Oribacterium</taxon>
    </lineage>
</organism>
<dbReference type="InterPro" id="IPR009010">
    <property type="entry name" value="Asp_de-COase-like_dom_sf"/>
</dbReference>
<dbReference type="Gene3D" id="2.40.40.20">
    <property type="match status" value="1"/>
</dbReference>
<proteinExistence type="predicted"/>
<dbReference type="EMBL" id="AFZD01000021">
    <property type="protein sequence ID" value="EHL09404.1"/>
    <property type="molecule type" value="Genomic_DNA"/>
</dbReference>
<dbReference type="SUPFAM" id="SSF50692">
    <property type="entry name" value="ADC-like"/>
    <property type="match status" value="1"/>
</dbReference>
<evidence type="ECO:0000256" key="1">
    <source>
        <dbReference type="SAM" id="Phobius"/>
    </source>
</evidence>
<accession>G9WX71</accession>
<evidence type="ECO:0000313" key="3">
    <source>
        <dbReference type="Proteomes" id="UP000003527"/>
    </source>
</evidence>
<dbReference type="RefSeq" id="WP_009537213.1">
    <property type="nucleotide sequence ID" value="NZ_JH414505.1"/>
</dbReference>
<feature type="transmembrane region" description="Helical" evidence="1">
    <location>
        <begin position="680"/>
        <end position="699"/>
    </location>
</feature>
<gene>
    <name evidence="2" type="ORF">HMPREF9624_01445</name>
</gene>
<dbReference type="Proteomes" id="UP000003527">
    <property type="component" value="Unassembled WGS sequence"/>
</dbReference>